<dbReference type="AlphaFoldDB" id="V9FCP0"/>
<gene>
    <name evidence="1" type="ORF">F443_06830</name>
</gene>
<dbReference type="Proteomes" id="UP000018721">
    <property type="component" value="Unassembled WGS sequence"/>
</dbReference>
<dbReference type="HOGENOM" id="CLU_2054301_0_0_1"/>
<reference evidence="1 2" key="1">
    <citation type="submission" date="2013-11" db="EMBL/GenBank/DDBJ databases">
        <title>The Genome Sequence of Phytophthora parasitica P1569.</title>
        <authorList>
            <consortium name="The Broad Institute Genomics Platform"/>
            <person name="Russ C."/>
            <person name="Tyler B."/>
            <person name="Panabieres F."/>
            <person name="Shan W."/>
            <person name="Tripathy S."/>
            <person name="Grunwald N."/>
            <person name="Machado M."/>
            <person name="Johnson C.S."/>
            <person name="Arredondo F."/>
            <person name="Hong C."/>
            <person name="Coffey M."/>
            <person name="Young S.K."/>
            <person name="Zeng Q."/>
            <person name="Gargeya S."/>
            <person name="Fitzgerald M."/>
            <person name="Abouelleil A."/>
            <person name="Alvarado L."/>
            <person name="Chapman S.B."/>
            <person name="Gainer-Dewar J."/>
            <person name="Goldberg J."/>
            <person name="Griggs A."/>
            <person name="Gujja S."/>
            <person name="Hansen M."/>
            <person name="Howarth C."/>
            <person name="Imamovic A."/>
            <person name="Ireland A."/>
            <person name="Larimer J."/>
            <person name="McCowan C."/>
            <person name="Murphy C."/>
            <person name="Pearson M."/>
            <person name="Poon T.W."/>
            <person name="Priest M."/>
            <person name="Roberts A."/>
            <person name="Saif S."/>
            <person name="Shea T."/>
            <person name="Sykes S."/>
            <person name="Wortman J."/>
            <person name="Nusbaum C."/>
            <person name="Birren B."/>
        </authorList>
    </citation>
    <scope>NUCLEOTIDE SEQUENCE [LARGE SCALE GENOMIC DNA]</scope>
    <source>
        <strain evidence="1 2">P1569</strain>
    </source>
</reference>
<keyword evidence="2" id="KW-1185">Reference proteome</keyword>
<organism evidence="1 2">
    <name type="scientific">Phytophthora nicotianae P1569</name>
    <dbReference type="NCBI Taxonomy" id="1317065"/>
    <lineage>
        <taxon>Eukaryota</taxon>
        <taxon>Sar</taxon>
        <taxon>Stramenopiles</taxon>
        <taxon>Oomycota</taxon>
        <taxon>Peronosporomycetes</taxon>
        <taxon>Peronosporales</taxon>
        <taxon>Peronosporaceae</taxon>
        <taxon>Phytophthora</taxon>
    </lineage>
</organism>
<protein>
    <submittedName>
        <fullName evidence="1">Uncharacterized protein</fullName>
    </submittedName>
</protein>
<dbReference type="EMBL" id="ANIZ01001112">
    <property type="protein sequence ID" value="ETI49230.1"/>
    <property type="molecule type" value="Genomic_DNA"/>
</dbReference>
<accession>V9FCP0</accession>
<evidence type="ECO:0000313" key="1">
    <source>
        <dbReference type="EMBL" id="ETI49230.1"/>
    </source>
</evidence>
<proteinExistence type="predicted"/>
<sequence length="120" mass="12875">MANNAVMDAGASSDRSGKPFRQTTGALVIARCTLRRAQHAALVEVRRWASLVRQQPGIEGVRAVKSSEAHDTTLQNKCMLRSRHGCKVIVAPTDPCASALLRHGDADSCCSTGWVPAFSE</sequence>
<comment type="caution">
    <text evidence="1">The sequence shown here is derived from an EMBL/GenBank/DDBJ whole genome shotgun (WGS) entry which is preliminary data.</text>
</comment>
<evidence type="ECO:0000313" key="2">
    <source>
        <dbReference type="Proteomes" id="UP000018721"/>
    </source>
</evidence>
<name>V9FCP0_PHYNI</name>